<sequence length="74" mass="7987">MNSYQIVVVVVAIALLAVVIYLYPSTKDVISDDVLGIRNMTFSLVVGVIVGMATLLWLRFSEMDTSPPGSLVSP</sequence>
<organism evidence="2">
    <name type="scientific">viral metagenome</name>
    <dbReference type="NCBI Taxonomy" id="1070528"/>
    <lineage>
        <taxon>unclassified sequences</taxon>
        <taxon>metagenomes</taxon>
        <taxon>organismal metagenomes</taxon>
    </lineage>
</organism>
<protein>
    <submittedName>
        <fullName evidence="2">Uncharacterized protein</fullName>
    </submittedName>
</protein>
<name>A0A6C0M0V1_9ZZZZ</name>
<keyword evidence="1" id="KW-0812">Transmembrane</keyword>
<dbReference type="AlphaFoldDB" id="A0A6C0M0V1"/>
<evidence type="ECO:0000256" key="1">
    <source>
        <dbReference type="SAM" id="Phobius"/>
    </source>
</evidence>
<dbReference type="EMBL" id="MN740609">
    <property type="protein sequence ID" value="QHU35454.1"/>
    <property type="molecule type" value="Genomic_DNA"/>
</dbReference>
<keyword evidence="1" id="KW-0472">Membrane</keyword>
<evidence type="ECO:0000313" key="2">
    <source>
        <dbReference type="EMBL" id="QHU35454.1"/>
    </source>
</evidence>
<proteinExistence type="predicted"/>
<accession>A0A6C0M0V1</accession>
<feature type="transmembrane region" description="Helical" evidence="1">
    <location>
        <begin position="6"/>
        <end position="23"/>
    </location>
</feature>
<keyword evidence="1" id="KW-1133">Transmembrane helix</keyword>
<feature type="transmembrane region" description="Helical" evidence="1">
    <location>
        <begin position="35"/>
        <end position="58"/>
    </location>
</feature>
<reference evidence="2" key="1">
    <citation type="journal article" date="2020" name="Nature">
        <title>Giant virus diversity and host interactions through global metagenomics.</title>
        <authorList>
            <person name="Schulz F."/>
            <person name="Roux S."/>
            <person name="Paez-Espino D."/>
            <person name="Jungbluth S."/>
            <person name="Walsh D.A."/>
            <person name="Denef V.J."/>
            <person name="McMahon K.D."/>
            <person name="Konstantinidis K.T."/>
            <person name="Eloe-Fadrosh E.A."/>
            <person name="Kyrpides N.C."/>
            <person name="Woyke T."/>
        </authorList>
    </citation>
    <scope>NUCLEOTIDE SEQUENCE</scope>
    <source>
        <strain evidence="2">GVMAG-S-1029409-49</strain>
    </source>
</reference>